<dbReference type="PANTHER" id="PTHR30146:SF109">
    <property type="entry name" value="HTH-TYPE TRANSCRIPTIONAL REGULATOR GALS"/>
    <property type="match status" value="1"/>
</dbReference>
<dbReference type="AlphaFoldDB" id="A0A399T4X5"/>
<dbReference type="Gene3D" id="1.10.260.40">
    <property type="entry name" value="lambda repressor-like DNA-binding domains"/>
    <property type="match status" value="1"/>
</dbReference>
<feature type="domain" description="HTH lacI-type" evidence="4">
    <location>
        <begin position="6"/>
        <end position="60"/>
    </location>
</feature>
<dbReference type="EMBL" id="QWGR01000003">
    <property type="protein sequence ID" value="RIJ49221.1"/>
    <property type="molecule type" value="Genomic_DNA"/>
</dbReference>
<dbReference type="Pfam" id="PF00356">
    <property type="entry name" value="LacI"/>
    <property type="match status" value="1"/>
</dbReference>
<dbReference type="GO" id="GO:0003700">
    <property type="term" value="F:DNA-binding transcription factor activity"/>
    <property type="evidence" value="ECO:0007669"/>
    <property type="project" value="TreeGrafter"/>
</dbReference>
<dbReference type="Proteomes" id="UP000265926">
    <property type="component" value="Unassembled WGS sequence"/>
</dbReference>
<dbReference type="SMART" id="SM00354">
    <property type="entry name" value="HTH_LACI"/>
    <property type="match status" value="1"/>
</dbReference>
<dbReference type="GO" id="GO:0000976">
    <property type="term" value="F:transcription cis-regulatory region binding"/>
    <property type="evidence" value="ECO:0007669"/>
    <property type="project" value="TreeGrafter"/>
</dbReference>
<dbReference type="OrthoDB" id="9803256at2"/>
<dbReference type="InterPro" id="IPR028082">
    <property type="entry name" value="Peripla_BP_I"/>
</dbReference>
<keyword evidence="1" id="KW-0805">Transcription regulation</keyword>
<dbReference type="PANTHER" id="PTHR30146">
    <property type="entry name" value="LACI-RELATED TRANSCRIPTIONAL REPRESSOR"/>
    <property type="match status" value="1"/>
</dbReference>
<organism evidence="5 6">
    <name type="scientific">Maribellus luteus</name>
    <dbReference type="NCBI Taxonomy" id="2305463"/>
    <lineage>
        <taxon>Bacteria</taxon>
        <taxon>Pseudomonadati</taxon>
        <taxon>Bacteroidota</taxon>
        <taxon>Bacteroidia</taxon>
        <taxon>Marinilabiliales</taxon>
        <taxon>Prolixibacteraceae</taxon>
        <taxon>Maribellus</taxon>
    </lineage>
</organism>
<evidence type="ECO:0000256" key="2">
    <source>
        <dbReference type="ARBA" id="ARBA00023125"/>
    </source>
</evidence>
<protein>
    <submittedName>
        <fullName evidence="5">LacI family transcriptional regulator</fullName>
    </submittedName>
</protein>
<evidence type="ECO:0000313" key="5">
    <source>
        <dbReference type="EMBL" id="RIJ49221.1"/>
    </source>
</evidence>
<gene>
    <name evidence="5" type="ORF">D1614_06595</name>
</gene>
<dbReference type="CDD" id="cd06267">
    <property type="entry name" value="PBP1_LacI_sugar_binding-like"/>
    <property type="match status" value="1"/>
</dbReference>
<dbReference type="SUPFAM" id="SSF53822">
    <property type="entry name" value="Periplasmic binding protein-like I"/>
    <property type="match status" value="1"/>
</dbReference>
<evidence type="ECO:0000313" key="6">
    <source>
        <dbReference type="Proteomes" id="UP000265926"/>
    </source>
</evidence>
<dbReference type="InterPro" id="IPR046335">
    <property type="entry name" value="LacI/GalR-like_sensor"/>
</dbReference>
<accession>A0A399T4X5</accession>
<reference evidence="5 6" key="1">
    <citation type="submission" date="2018-08" db="EMBL/GenBank/DDBJ databases">
        <title>Pallidiluteibacterium maritimus gen. nov., sp. nov., isolated from coastal sediment.</title>
        <authorList>
            <person name="Zhou L.Y."/>
        </authorList>
    </citation>
    <scope>NUCLEOTIDE SEQUENCE [LARGE SCALE GENOMIC DNA]</scope>
    <source>
        <strain evidence="5 6">XSD2</strain>
    </source>
</reference>
<comment type="caution">
    <text evidence="5">The sequence shown here is derived from an EMBL/GenBank/DDBJ whole genome shotgun (WGS) entry which is preliminary data.</text>
</comment>
<dbReference type="CDD" id="cd01392">
    <property type="entry name" value="HTH_LacI"/>
    <property type="match status" value="1"/>
</dbReference>
<dbReference type="PROSITE" id="PS50932">
    <property type="entry name" value="HTH_LACI_2"/>
    <property type="match status" value="1"/>
</dbReference>
<evidence type="ECO:0000256" key="3">
    <source>
        <dbReference type="ARBA" id="ARBA00023163"/>
    </source>
</evidence>
<keyword evidence="6" id="KW-1185">Reference proteome</keyword>
<dbReference type="InterPro" id="IPR000843">
    <property type="entry name" value="HTH_LacI"/>
</dbReference>
<keyword evidence="3" id="KW-0804">Transcription</keyword>
<proteinExistence type="predicted"/>
<dbReference type="Pfam" id="PF13377">
    <property type="entry name" value="Peripla_BP_3"/>
    <property type="match status" value="1"/>
</dbReference>
<evidence type="ECO:0000259" key="4">
    <source>
        <dbReference type="PROSITE" id="PS50932"/>
    </source>
</evidence>
<dbReference type="SUPFAM" id="SSF47413">
    <property type="entry name" value="lambda repressor-like DNA-binding domains"/>
    <property type="match status" value="1"/>
</dbReference>
<dbReference type="InterPro" id="IPR010982">
    <property type="entry name" value="Lambda_DNA-bd_dom_sf"/>
</dbReference>
<keyword evidence="2" id="KW-0238">DNA-binding</keyword>
<evidence type="ECO:0000256" key="1">
    <source>
        <dbReference type="ARBA" id="ARBA00023015"/>
    </source>
</evidence>
<name>A0A399T4X5_9BACT</name>
<dbReference type="RefSeq" id="WP_119437107.1">
    <property type="nucleotide sequence ID" value="NZ_QWGR01000003.1"/>
</dbReference>
<sequence>MKKSKVTIKEIAEKLNVSPSTISRALQNHPSIGKKTTSEVQKLAKKMGYYPNSLAANLRRNKTNLIGVIIPRIDRHFQSLAISGIEEVASKAGYYVVIFQSNNSYEREKENARMLMASQADGVIACLAMETNNYDHLNAFKNNNVPLVFFDRVCYELETHKVVIDDFGAAVKATEHLISIGCKRIAHVAGNQHMAIFRDRLRGYQEALRKNGILPEDELIAYTEDLSREEGALAARRFLNMQARPDGIFCSNDTSAISVIQEVKRFGLKVPDDVAVIGFSNTPSSLIVEPALTTIDDHAFEMGQAAARMVIRQIEDPQQDIASETIVIRNDLVVRDSTLSGERNVD</sequence>
<dbReference type="Gene3D" id="3.40.50.2300">
    <property type="match status" value="2"/>
</dbReference>